<evidence type="ECO:0000259" key="5">
    <source>
        <dbReference type="PROSITE" id="PS50977"/>
    </source>
</evidence>
<evidence type="ECO:0000256" key="3">
    <source>
        <dbReference type="ARBA" id="ARBA00023163"/>
    </source>
</evidence>
<keyword evidence="1" id="KW-0805">Transcription regulation</keyword>
<dbReference type="PRINTS" id="PR00455">
    <property type="entry name" value="HTHTETR"/>
</dbReference>
<dbReference type="Gene3D" id="1.10.357.10">
    <property type="entry name" value="Tetracycline Repressor, domain 2"/>
    <property type="match status" value="1"/>
</dbReference>
<dbReference type="InterPro" id="IPR001647">
    <property type="entry name" value="HTH_TetR"/>
</dbReference>
<dbReference type="PANTHER" id="PTHR30055:SF234">
    <property type="entry name" value="HTH-TYPE TRANSCRIPTIONAL REGULATOR BETI"/>
    <property type="match status" value="1"/>
</dbReference>
<dbReference type="Proteomes" id="UP001165565">
    <property type="component" value="Unassembled WGS sequence"/>
</dbReference>
<protein>
    <submittedName>
        <fullName evidence="6">TetR/AcrR family transcriptional regulator</fullName>
    </submittedName>
</protein>
<feature type="DNA-binding region" description="H-T-H motif" evidence="4">
    <location>
        <begin position="41"/>
        <end position="60"/>
    </location>
</feature>
<dbReference type="PROSITE" id="PS50977">
    <property type="entry name" value="HTH_TETR_2"/>
    <property type="match status" value="1"/>
</dbReference>
<evidence type="ECO:0000256" key="1">
    <source>
        <dbReference type="ARBA" id="ARBA00023015"/>
    </source>
</evidence>
<comment type="caution">
    <text evidence="6">The sequence shown here is derived from an EMBL/GenBank/DDBJ whole genome shotgun (WGS) entry which is preliminary data.</text>
</comment>
<dbReference type="PANTHER" id="PTHR30055">
    <property type="entry name" value="HTH-TYPE TRANSCRIPTIONAL REGULATOR RUTR"/>
    <property type="match status" value="1"/>
</dbReference>
<gene>
    <name evidence="6" type="ORF">NEE01_02690</name>
</gene>
<dbReference type="SUPFAM" id="SSF46689">
    <property type="entry name" value="Homeodomain-like"/>
    <property type="match status" value="1"/>
</dbReference>
<dbReference type="GO" id="GO:0000976">
    <property type="term" value="F:transcription cis-regulatory region binding"/>
    <property type="evidence" value="ECO:0007669"/>
    <property type="project" value="TreeGrafter"/>
</dbReference>
<dbReference type="RefSeq" id="WP_179514057.1">
    <property type="nucleotide sequence ID" value="NZ_JANFAV010000001.1"/>
</dbReference>
<accession>A0AA41Z6U8</accession>
<dbReference type="EMBL" id="JANFAV010000001">
    <property type="protein sequence ID" value="MCW6533686.1"/>
    <property type="molecule type" value="Genomic_DNA"/>
</dbReference>
<proteinExistence type="predicted"/>
<reference evidence="6" key="1">
    <citation type="submission" date="2022-06" db="EMBL/GenBank/DDBJ databases">
        <title>Sphingomonas sp. nov. isolated from rhizosphere soil of tomato.</title>
        <authorList>
            <person name="Dong H."/>
            <person name="Gao R."/>
        </authorList>
    </citation>
    <scope>NUCLEOTIDE SEQUENCE</scope>
    <source>
        <strain evidence="6">MMSM24</strain>
    </source>
</reference>
<evidence type="ECO:0000313" key="7">
    <source>
        <dbReference type="Proteomes" id="UP001165565"/>
    </source>
</evidence>
<dbReference type="InterPro" id="IPR009057">
    <property type="entry name" value="Homeodomain-like_sf"/>
</dbReference>
<dbReference type="GO" id="GO:0003700">
    <property type="term" value="F:DNA-binding transcription factor activity"/>
    <property type="evidence" value="ECO:0007669"/>
    <property type="project" value="TreeGrafter"/>
</dbReference>
<evidence type="ECO:0000313" key="6">
    <source>
        <dbReference type="EMBL" id="MCW6533686.1"/>
    </source>
</evidence>
<feature type="domain" description="HTH tetR-type" evidence="5">
    <location>
        <begin position="18"/>
        <end position="78"/>
    </location>
</feature>
<keyword evidence="2 4" id="KW-0238">DNA-binding</keyword>
<evidence type="ECO:0000256" key="4">
    <source>
        <dbReference type="PROSITE-ProRule" id="PRU00335"/>
    </source>
</evidence>
<keyword evidence="3" id="KW-0804">Transcription</keyword>
<organism evidence="6 7">
    <name type="scientific">Sphingomonas lycopersici</name>
    <dbReference type="NCBI Taxonomy" id="2951807"/>
    <lineage>
        <taxon>Bacteria</taxon>
        <taxon>Pseudomonadati</taxon>
        <taxon>Pseudomonadota</taxon>
        <taxon>Alphaproteobacteria</taxon>
        <taxon>Sphingomonadales</taxon>
        <taxon>Sphingomonadaceae</taxon>
        <taxon>Sphingomonas</taxon>
    </lineage>
</organism>
<keyword evidence="7" id="KW-1185">Reference proteome</keyword>
<dbReference type="Pfam" id="PF00440">
    <property type="entry name" value="TetR_N"/>
    <property type="match status" value="1"/>
</dbReference>
<evidence type="ECO:0000256" key="2">
    <source>
        <dbReference type="ARBA" id="ARBA00023125"/>
    </source>
</evidence>
<dbReference type="AlphaFoldDB" id="A0AA41Z6U8"/>
<sequence length="218" mass="24122">MTAAAPARKRRTQAERTAETREALLEAAIGLLYRNGYSKTPIELIAEEAGVTRGAMRHHFRTRAQLMAAVIHTVYEQEHRSYREIAASRGRAAVLSDWPDMLWAVLSKPSGLAVLEVLQASRSDPELAALVMPMQARIEQMSFEAIKEQFGSDDEAETRAAIRLFVWAVRGLSIAQVLTPNPADTRRSIDFLKMLIEGATRAGLVDAQGRPGPARRTD</sequence>
<dbReference type="InterPro" id="IPR050109">
    <property type="entry name" value="HTH-type_TetR-like_transc_reg"/>
</dbReference>
<name>A0AA41Z6U8_9SPHN</name>